<feature type="DNA-binding region" description="OmpR/PhoB-type" evidence="2">
    <location>
        <begin position="3"/>
        <end position="101"/>
    </location>
</feature>
<reference evidence="6 7" key="1">
    <citation type="submission" date="2016-04" db="EMBL/GenBank/DDBJ databases">
        <title>Complete genome sequence of Dokdonella koreensis DS-123T.</title>
        <authorList>
            <person name="Kim J.F."/>
            <person name="Lee H."/>
            <person name="Kwak M.-J."/>
        </authorList>
    </citation>
    <scope>NUCLEOTIDE SEQUENCE [LARGE SCALE GENOMIC DNA]</scope>
    <source>
        <strain evidence="6 7">DS-123</strain>
    </source>
</reference>
<organism evidence="6 7">
    <name type="scientific">Dokdonella koreensis DS-123</name>
    <dbReference type="NCBI Taxonomy" id="1300342"/>
    <lineage>
        <taxon>Bacteria</taxon>
        <taxon>Pseudomonadati</taxon>
        <taxon>Pseudomonadota</taxon>
        <taxon>Gammaproteobacteria</taxon>
        <taxon>Lysobacterales</taxon>
        <taxon>Rhodanobacteraceae</taxon>
        <taxon>Dokdonella</taxon>
    </lineage>
</organism>
<dbReference type="EMBL" id="CP015249">
    <property type="protein sequence ID" value="ANB16221.1"/>
    <property type="molecule type" value="Genomic_DNA"/>
</dbReference>
<keyword evidence="4" id="KW-0472">Membrane</keyword>
<feature type="domain" description="OmpR/PhoB-type" evidence="5">
    <location>
        <begin position="3"/>
        <end position="101"/>
    </location>
</feature>
<keyword evidence="7" id="KW-1185">Reference proteome</keyword>
<keyword evidence="1 2" id="KW-0238">DNA-binding</keyword>
<proteinExistence type="predicted"/>
<dbReference type="KEGG" id="dko:I596_182"/>
<evidence type="ECO:0000256" key="2">
    <source>
        <dbReference type="PROSITE-ProRule" id="PRU01091"/>
    </source>
</evidence>
<keyword evidence="4" id="KW-1133">Transmembrane helix</keyword>
<dbReference type="SUPFAM" id="SSF48452">
    <property type="entry name" value="TPR-like"/>
    <property type="match status" value="2"/>
</dbReference>
<dbReference type="PROSITE" id="PS51755">
    <property type="entry name" value="OMPR_PHOB"/>
    <property type="match status" value="1"/>
</dbReference>
<evidence type="ECO:0000313" key="7">
    <source>
        <dbReference type="Proteomes" id="UP000076830"/>
    </source>
</evidence>
<evidence type="ECO:0000256" key="4">
    <source>
        <dbReference type="SAM" id="Phobius"/>
    </source>
</evidence>
<evidence type="ECO:0000256" key="1">
    <source>
        <dbReference type="ARBA" id="ARBA00023125"/>
    </source>
</evidence>
<accession>A0A167G746</accession>
<dbReference type="SMART" id="SM00862">
    <property type="entry name" value="Trans_reg_C"/>
    <property type="match status" value="1"/>
</dbReference>
<dbReference type="Gene3D" id="1.25.40.10">
    <property type="entry name" value="Tetratricopeptide repeat domain"/>
    <property type="match status" value="2"/>
</dbReference>
<dbReference type="GO" id="GO:0003677">
    <property type="term" value="F:DNA binding"/>
    <property type="evidence" value="ECO:0007669"/>
    <property type="project" value="UniProtKB-UniRule"/>
</dbReference>
<dbReference type="GO" id="GO:0000160">
    <property type="term" value="P:phosphorelay signal transduction system"/>
    <property type="evidence" value="ECO:0007669"/>
    <property type="project" value="InterPro"/>
</dbReference>
<keyword evidence="4" id="KW-0812">Transmembrane</keyword>
<dbReference type="AlphaFoldDB" id="A0A167G746"/>
<evidence type="ECO:0000256" key="3">
    <source>
        <dbReference type="SAM" id="MobiDB-lite"/>
    </source>
</evidence>
<name>A0A167G746_9GAMM</name>
<feature type="region of interest" description="Disordered" evidence="3">
    <location>
        <begin position="774"/>
        <end position="794"/>
    </location>
</feature>
<dbReference type="Gene3D" id="1.10.10.10">
    <property type="entry name" value="Winged helix-like DNA-binding domain superfamily/Winged helix DNA-binding domain"/>
    <property type="match status" value="1"/>
</dbReference>
<dbReference type="InterPro" id="IPR011990">
    <property type="entry name" value="TPR-like_helical_dom_sf"/>
</dbReference>
<dbReference type="SUPFAM" id="SSF46894">
    <property type="entry name" value="C-terminal effector domain of the bipartite response regulators"/>
    <property type="match status" value="1"/>
</dbReference>
<gene>
    <name evidence="6" type="ORF">I596_182</name>
</gene>
<dbReference type="InterPro" id="IPR016032">
    <property type="entry name" value="Sig_transdc_resp-reg_C-effctor"/>
</dbReference>
<dbReference type="Pfam" id="PF00486">
    <property type="entry name" value="Trans_reg_C"/>
    <property type="match status" value="1"/>
</dbReference>
<dbReference type="InterPro" id="IPR036388">
    <property type="entry name" value="WH-like_DNA-bd_sf"/>
</dbReference>
<evidence type="ECO:0000259" key="5">
    <source>
        <dbReference type="PROSITE" id="PS51755"/>
    </source>
</evidence>
<dbReference type="Proteomes" id="UP000076830">
    <property type="component" value="Chromosome"/>
</dbReference>
<dbReference type="InterPro" id="IPR001867">
    <property type="entry name" value="OmpR/PhoB-type_DNA-bd"/>
</dbReference>
<feature type="transmembrane region" description="Helical" evidence="4">
    <location>
        <begin position="138"/>
        <end position="158"/>
    </location>
</feature>
<dbReference type="STRING" id="1300342.I596_182"/>
<dbReference type="PATRIC" id="fig|1300342.3.peg.178"/>
<evidence type="ECO:0000313" key="6">
    <source>
        <dbReference type="EMBL" id="ANB16221.1"/>
    </source>
</evidence>
<dbReference type="GO" id="GO:0006355">
    <property type="term" value="P:regulation of DNA-templated transcription"/>
    <property type="evidence" value="ECO:0007669"/>
    <property type="project" value="InterPro"/>
</dbReference>
<protein>
    <submittedName>
        <fullName evidence="6">Transcriptional regulatory protein, HTH DNA binding domain</fullName>
    </submittedName>
</protein>
<sequence>MQHTAYSFSDFRIDLARRELDRAGELLAPSVKVFDCIAYLIEHRDRAVGRDELIAAVWGRAEVTYAMLGQLVIKARRILGGSGDDQDMIRTLPRFGYRWVGDVAEDTIVIESEAARTMRPPVSSPRPRFRNFERFRRVLPVLLVPMVAAVIALAVQHVRSPSTVRIPDPLVQASEAMAVLPIEVQADGSWSWVRLGVMDLIAERLRGAGQPVVPSENVVALVRDLAHAAEAVRDATGVRQVVVVNATLVETEWTVRLTLTSMQGTERTVEAHADEVTIAAQNAADKLLATLGRPVPQSPDELSSRPLAELLARARSALFNNELEAAQRILESAPTELQRSPELRRRLAQAEYRSGRLGAANERLEVLLDEIGTESHPRRRAGVLNDLGVIALYSDRPDLAKRRFNESLTLLANESDPVELGRAHTGRGIAYALGGDYDHAGAEFARARVAYGIVGDAVALATIEMNEAVLEIRYDRYAAAQPMLERAATRFEQLGSRHELFGANALKMRVELALLAPARAYAIGVHWLPHLGELQSPRVKRSFLLEWARTLAASGRMAEARMTFDALTQGSESDEDPSNFSFEVWSEHALFDFTEGRVDSASAMSKRAIERLTLPDDVPARALAWLTVVRALTGLGRDAEAASETQRFSEWARTSGVTIARLHATLAEAERADREGRREMARQSEETALREALQTGVPAYIAEVADSYAPRLLAWRELDRAVTVIGSVSRYAANDYRCALLVARLYHALGRHGDWQTALQQARALAGERAIPAEIVSPPTDNGPRIAGIVSPTH</sequence>
<dbReference type="CDD" id="cd00383">
    <property type="entry name" value="trans_reg_C"/>
    <property type="match status" value="1"/>
</dbReference>